<protein>
    <submittedName>
        <fullName evidence="3">Type III flagellar switch regulator (C-ring) FliN C-term</fullName>
    </submittedName>
</protein>
<dbReference type="EMBL" id="FNNA01000001">
    <property type="protein sequence ID" value="SDW28758.1"/>
    <property type="molecule type" value="Genomic_DNA"/>
</dbReference>
<feature type="domain" description="Flagellar motor switch protein FliN-like C-terminal" evidence="2">
    <location>
        <begin position="250"/>
        <end position="317"/>
    </location>
</feature>
<sequence length="470" mass="46780">MAAAGQSLTAGQPPGGSVLRRALAARRAVRGKGASAPEADPPRIVAGPRPPDRAVAAAIARAADRIHGLAVFFDKVTTGHAELAEIPELLPEQPLISVVEGPGDRLGAVAMDSGLLTSLIEMQALGRVSARPAVARRPTRTDGAICADFVSACLAELEAELAGQPGFEGVAGFRYASFLDDPRPLALMLEETSYRLVTVTLRAGDAGERDGTLLLILPHAPPRASAPAPATDAPAASAPAAPARGPLAEAVRQAPIELTGVLCRRQITLGELRALGPGDRIALPPGVLEQATLETAAGQVVFRGRLGALGGHHALRLRHGDVRPGAGGGGAGVGAGGGERGEATRAGAGSSGGPAAAFGAENEGGVGWSAVGCGAADSGGGGTGDAYSATLGQPAEAGWAGRSGGPDGADSRFTVLAAELPIPDLDAPDPFRPGVGASDGLSWSAQDEMGDSDTTDGTWPSAAPPSVSIG</sequence>
<evidence type="ECO:0000259" key="2">
    <source>
        <dbReference type="Pfam" id="PF01052"/>
    </source>
</evidence>
<feature type="region of interest" description="Disordered" evidence="1">
    <location>
        <begin position="424"/>
        <end position="470"/>
    </location>
</feature>
<feature type="compositionally biased region" description="Low complexity" evidence="1">
    <location>
        <begin position="344"/>
        <end position="355"/>
    </location>
</feature>
<evidence type="ECO:0000313" key="4">
    <source>
        <dbReference type="Proteomes" id="UP000182944"/>
    </source>
</evidence>
<feature type="region of interest" description="Disordered" evidence="1">
    <location>
        <begin position="320"/>
        <end position="355"/>
    </location>
</feature>
<name>A0A1H2SB90_9RHOB</name>
<feature type="compositionally biased region" description="Gly residues" evidence="1">
    <location>
        <begin position="325"/>
        <end position="338"/>
    </location>
</feature>
<feature type="region of interest" description="Disordered" evidence="1">
    <location>
        <begin position="1"/>
        <end position="50"/>
    </location>
</feature>
<organism evidence="3 4">
    <name type="scientific">Paracoccus sanguinis</name>
    <dbReference type="NCBI Taxonomy" id="1545044"/>
    <lineage>
        <taxon>Bacteria</taxon>
        <taxon>Pseudomonadati</taxon>
        <taxon>Pseudomonadota</taxon>
        <taxon>Alphaproteobacteria</taxon>
        <taxon>Rhodobacterales</taxon>
        <taxon>Paracoccaceae</taxon>
        <taxon>Paracoccus</taxon>
    </lineage>
</organism>
<dbReference type="InterPro" id="IPR001543">
    <property type="entry name" value="FliN-like_C"/>
</dbReference>
<dbReference type="Proteomes" id="UP000182944">
    <property type="component" value="Unassembled WGS sequence"/>
</dbReference>
<dbReference type="SUPFAM" id="SSF101801">
    <property type="entry name" value="Surface presentation of antigens (SPOA)"/>
    <property type="match status" value="1"/>
</dbReference>
<keyword evidence="3" id="KW-0966">Cell projection</keyword>
<keyword evidence="3" id="KW-0969">Cilium</keyword>
<evidence type="ECO:0000256" key="1">
    <source>
        <dbReference type="SAM" id="MobiDB-lite"/>
    </source>
</evidence>
<keyword evidence="3" id="KW-0282">Flagellum</keyword>
<dbReference type="Pfam" id="PF01052">
    <property type="entry name" value="FliMN_C"/>
    <property type="match status" value="1"/>
</dbReference>
<feature type="compositionally biased region" description="Polar residues" evidence="1">
    <location>
        <begin position="1"/>
        <end position="10"/>
    </location>
</feature>
<reference evidence="4" key="1">
    <citation type="submission" date="2016-10" db="EMBL/GenBank/DDBJ databases">
        <authorList>
            <person name="Varghese N."/>
            <person name="Submissions S."/>
        </authorList>
    </citation>
    <scope>NUCLEOTIDE SEQUENCE [LARGE SCALE GENOMIC DNA]</scope>
    <source>
        <strain evidence="4">DSM 29303</strain>
    </source>
</reference>
<accession>A0A1H2SB90</accession>
<dbReference type="Gene3D" id="2.30.330.10">
    <property type="entry name" value="SpoA-like"/>
    <property type="match status" value="1"/>
</dbReference>
<keyword evidence="4" id="KW-1185">Reference proteome</keyword>
<dbReference type="STRING" id="1545044.SAMN05444276_101575"/>
<evidence type="ECO:0000313" key="3">
    <source>
        <dbReference type="EMBL" id="SDW28758.1"/>
    </source>
</evidence>
<dbReference type="AlphaFoldDB" id="A0A1H2SB90"/>
<dbReference type="InterPro" id="IPR036429">
    <property type="entry name" value="SpoA-like_sf"/>
</dbReference>
<proteinExistence type="predicted"/>
<gene>
    <name evidence="3" type="ORF">SAMN05444276_101575</name>
</gene>